<dbReference type="Gene3D" id="3.30.450.20">
    <property type="entry name" value="PAS domain"/>
    <property type="match status" value="4"/>
</dbReference>
<dbReference type="InterPro" id="IPR000014">
    <property type="entry name" value="PAS"/>
</dbReference>
<dbReference type="CDD" id="cd00130">
    <property type="entry name" value="PAS"/>
    <property type="match status" value="4"/>
</dbReference>
<dbReference type="GO" id="GO:0007168">
    <property type="term" value="P:receptor guanylyl cyclase signaling pathway"/>
    <property type="evidence" value="ECO:0007669"/>
    <property type="project" value="TreeGrafter"/>
</dbReference>
<dbReference type="AlphaFoldDB" id="A0A9N8D7F3"/>
<dbReference type="GO" id="GO:0004383">
    <property type="term" value="F:guanylate cyclase activity"/>
    <property type="evidence" value="ECO:0007669"/>
    <property type="project" value="TreeGrafter"/>
</dbReference>
<dbReference type="CDD" id="cd07302">
    <property type="entry name" value="CHD"/>
    <property type="match status" value="1"/>
</dbReference>
<keyword evidence="15" id="KW-0675">Receptor</keyword>
<dbReference type="InterPro" id="IPR000700">
    <property type="entry name" value="PAS-assoc_C"/>
</dbReference>
<dbReference type="FunFam" id="3.30.450.20:FF:000060">
    <property type="entry name" value="Sensor protein FixL"/>
    <property type="match status" value="1"/>
</dbReference>
<dbReference type="SMART" id="SM00091">
    <property type="entry name" value="PAS"/>
    <property type="match status" value="4"/>
</dbReference>
<evidence type="ECO:0000256" key="2">
    <source>
        <dbReference type="ARBA" id="ARBA00022679"/>
    </source>
</evidence>
<keyword evidence="4" id="KW-0547">Nucleotide-binding</keyword>
<name>A0A9N8D7F3_9STRA</name>
<comment type="caution">
    <text evidence="15">The sequence shown here is derived from an EMBL/GenBank/DDBJ whole genome shotgun (WGS) entry which is preliminary data.</text>
</comment>
<evidence type="ECO:0000256" key="8">
    <source>
        <dbReference type="ARBA" id="ARBA00023136"/>
    </source>
</evidence>
<keyword evidence="5" id="KW-0418">Kinase</keyword>
<dbReference type="GO" id="GO:0035556">
    <property type="term" value="P:intracellular signal transduction"/>
    <property type="evidence" value="ECO:0007669"/>
    <property type="project" value="InterPro"/>
</dbReference>
<dbReference type="InterPro" id="IPR001054">
    <property type="entry name" value="A/G_cyclase"/>
</dbReference>
<dbReference type="Gene3D" id="3.30.70.1230">
    <property type="entry name" value="Nucleotide cyclase"/>
    <property type="match status" value="1"/>
</dbReference>
<dbReference type="SUPFAM" id="SSF55073">
    <property type="entry name" value="Nucleotide cyclase"/>
    <property type="match status" value="1"/>
</dbReference>
<evidence type="ECO:0000256" key="11">
    <source>
        <dbReference type="SAM" id="MobiDB-lite"/>
    </source>
</evidence>
<dbReference type="SMART" id="SM00086">
    <property type="entry name" value="PAC"/>
    <property type="match status" value="4"/>
</dbReference>
<protein>
    <submittedName>
        <fullName evidence="15">Receptor-type guanylate cyclase gcy</fullName>
    </submittedName>
</protein>
<accession>A0A9N8D7F3</accession>
<keyword evidence="6" id="KW-0067">ATP-binding</keyword>
<dbReference type="PANTHER" id="PTHR11920:SF335">
    <property type="entry name" value="GUANYLATE CYCLASE"/>
    <property type="match status" value="1"/>
</dbReference>
<evidence type="ECO:0000313" key="16">
    <source>
        <dbReference type="Proteomes" id="UP001153069"/>
    </source>
</evidence>
<evidence type="ECO:0000256" key="5">
    <source>
        <dbReference type="ARBA" id="ARBA00022777"/>
    </source>
</evidence>
<evidence type="ECO:0000256" key="10">
    <source>
        <dbReference type="RuleBase" id="RU000405"/>
    </source>
</evidence>
<evidence type="ECO:0000256" key="7">
    <source>
        <dbReference type="ARBA" id="ARBA00022989"/>
    </source>
</evidence>
<keyword evidence="3" id="KW-0812">Transmembrane</keyword>
<dbReference type="PROSITE" id="PS50113">
    <property type="entry name" value="PAC"/>
    <property type="match status" value="1"/>
</dbReference>
<dbReference type="GO" id="GO:0001653">
    <property type="term" value="F:peptide receptor activity"/>
    <property type="evidence" value="ECO:0007669"/>
    <property type="project" value="TreeGrafter"/>
</dbReference>
<feature type="domain" description="PAS" evidence="12">
    <location>
        <begin position="247"/>
        <end position="288"/>
    </location>
</feature>
<dbReference type="GO" id="GO:0005524">
    <property type="term" value="F:ATP binding"/>
    <property type="evidence" value="ECO:0007669"/>
    <property type="project" value="UniProtKB-KW"/>
</dbReference>
<evidence type="ECO:0000256" key="4">
    <source>
        <dbReference type="ARBA" id="ARBA00022741"/>
    </source>
</evidence>
<dbReference type="GO" id="GO:0004016">
    <property type="term" value="F:adenylate cyclase activity"/>
    <property type="evidence" value="ECO:0007669"/>
    <property type="project" value="TreeGrafter"/>
</dbReference>
<dbReference type="InterPro" id="IPR029787">
    <property type="entry name" value="Nucleotide_cyclase"/>
</dbReference>
<keyword evidence="8" id="KW-0472">Membrane</keyword>
<dbReference type="NCBIfam" id="TIGR00229">
    <property type="entry name" value="sensory_box"/>
    <property type="match status" value="4"/>
</dbReference>
<dbReference type="OrthoDB" id="508837at2759"/>
<feature type="domain" description="PAS" evidence="12">
    <location>
        <begin position="382"/>
        <end position="423"/>
    </location>
</feature>
<dbReference type="GO" id="GO:0005886">
    <property type="term" value="C:plasma membrane"/>
    <property type="evidence" value="ECO:0007669"/>
    <property type="project" value="TreeGrafter"/>
</dbReference>
<keyword evidence="2" id="KW-0808">Transferase</keyword>
<evidence type="ECO:0000259" key="14">
    <source>
        <dbReference type="PROSITE" id="PS50125"/>
    </source>
</evidence>
<dbReference type="InterPro" id="IPR018297">
    <property type="entry name" value="A/G_cyclase_CS"/>
</dbReference>
<dbReference type="PROSITE" id="PS50112">
    <property type="entry name" value="PAS"/>
    <property type="match status" value="4"/>
</dbReference>
<organism evidence="15 16">
    <name type="scientific">Seminavis robusta</name>
    <dbReference type="NCBI Taxonomy" id="568900"/>
    <lineage>
        <taxon>Eukaryota</taxon>
        <taxon>Sar</taxon>
        <taxon>Stramenopiles</taxon>
        <taxon>Ochrophyta</taxon>
        <taxon>Bacillariophyta</taxon>
        <taxon>Bacillariophyceae</taxon>
        <taxon>Bacillariophycidae</taxon>
        <taxon>Naviculales</taxon>
        <taxon>Naviculaceae</taxon>
        <taxon>Seminavis</taxon>
    </lineage>
</organism>
<dbReference type="Proteomes" id="UP001153069">
    <property type="component" value="Unassembled WGS sequence"/>
</dbReference>
<dbReference type="InterPro" id="IPR035965">
    <property type="entry name" value="PAS-like_dom_sf"/>
</dbReference>
<evidence type="ECO:0000313" key="15">
    <source>
        <dbReference type="EMBL" id="CAB9497927.1"/>
    </source>
</evidence>
<gene>
    <name evidence="15" type="ORF">SEMRO_28_G018710.1</name>
</gene>
<dbReference type="GO" id="GO:0016301">
    <property type="term" value="F:kinase activity"/>
    <property type="evidence" value="ECO:0007669"/>
    <property type="project" value="UniProtKB-KW"/>
</dbReference>
<keyword evidence="16" id="KW-1185">Reference proteome</keyword>
<keyword evidence="9 10" id="KW-0456">Lyase</keyword>
<evidence type="ECO:0000259" key="12">
    <source>
        <dbReference type="PROSITE" id="PS50112"/>
    </source>
</evidence>
<evidence type="ECO:0000256" key="6">
    <source>
        <dbReference type="ARBA" id="ARBA00022840"/>
    </source>
</evidence>
<evidence type="ECO:0000256" key="3">
    <source>
        <dbReference type="ARBA" id="ARBA00022692"/>
    </source>
</evidence>
<dbReference type="Pfam" id="PF13426">
    <property type="entry name" value="PAS_9"/>
    <property type="match status" value="4"/>
</dbReference>
<sequence>MMLLGNEKLVQEARKLVSAYGLEAVEVCLHNIRNDKELGREKGLSDETNAIEDPEVVPASPAPTPAPPKSDDISLASVLATATSINKDLDKALQLVQDRNKKASATVGFQMNSSDDRKVMAAIIDASFDSLFAIDLNGCIQFANQTAAQVFGYEKEELIGSNISCIVGGGHAASHDGYLQKYKETGVTNLMGSMREVQARRKDGTEFPVKLGIKRVYRQNNDLLVAFIRDITEQKKAEALQSKVQEDQKVRAAILDASFDAMFAINLEGKIELVNLAAIKQFGYDSQEGLVGNNIDMIVGGGHARSHNQYLKKYKDTGVERLMGTLREVKGKRKDGSEFPCIIGIKRVDRNGSSDNPLMVAFIRDITKQKEADALQLRVQEDQKVRAAILDASFDAMFAIDLEGKIELVNLAAIKQFGYDSQEDLVGNNIDMIVGGGHATNHDKYLKNYHQTGENRFVGSMREVKGRRKDGSEFPCVIGIKRVNRIDQGNPLMVAFIRDITQQKEMEHLQLALQDERVRSAILDTSFDSLFATSPDGIIHMVNRVAVDVLGYKNENELLGEDVKNIVIGWKGQLKHYQNTGERQRAGSELVMLRKNGDEIPVLMCIEQIEFEDREPLLVAFVHDITEQKKATELELEVRAAEELLCNMLPEEIADRLKLDPQHLADHHDKATILFAGKLVPLVQGWEPLETLSLAPVTTKSGLTSLNFVMVWTTDIVGFTAMSSKMEPGELVKVLNDLFTRFDHLVERYGLNKVKTIGDCYMVTSIPSYQDPDSAVAAMCHFALDMIDALRDFNGENPVNNLDLRVGINTGPVVAGVVGTSRFLYDLWGDAVNLASRMESTGIPSRVQVTESVVSAVCKDEFEFESRGEVEVKGKGLVSTYFLESRLKPSSEYVMDGYVEDLAVVETRRGRRSLNDSVRRRSTLQGALRAVQTQMEAFNDSRLWAHNSNGASVCNAASMGSRESSMTDISTVGLTA</sequence>
<dbReference type="PROSITE" id="PS00452">
    <property type="entry name" value="GUANYLATE_CYCLASE_1"/>
    <property type="match status" value="1"/>
</dbReference>
<dbReference type="EMBL" id="CAICTM010000028">
    <property type="protein sequence ID" value="CAB9497927.1"/>
    <property type="molecule type" value="Genomic_DNA"/>
</dbReference>
<comment type="similarity">
    <text evidence="10">Belongs to the adenylyl cyclase class-4/guanylyl cyclase family.</text>
</comment>
<reference evidence="15" key="1">
    <citation type="submission" date="2020-06" db="EMBL/GenBank/DDBJ databases">
        <authorList>
            <consortium name="Plant Systems Biology data submission"/>
        </authorList>
    </citation>
    <scope>NUCLEOTIDE SEQUENCE</scope>
    <source>
        <strain evidence="15">D6</strain>
    </source>
</reference>
<keyword evidence="7" id="KW-1133">Transmembrane helix</keyword>
<dbReference type="PANTHER" id="PTHR11920">
    <property type="entry name" value="GUANYLYL CYCLASE"/>
    <property type="match status" value="1"/>
</dbReference>
<dbReference type="SUPFAM" id="SSF55785">
    <property type="entry name" value="PYP-like sensor domain (PAS domain)"/>
    <property type="match status" value="4"/>
</dbReference>
<dbReference type="Pfam" id="PF00211">
    <property type="entry name" value="Guanylate_cyc"/>
    <property type="match status" value="1"/>
</dbReference>
<evidence type="ECO:0000259" key="13">
    <source>
        <dbReference type="PROSITE" id="PS50113"/>
    </source>
</evidence>
<feature type="domain" description="Guanylate cyclase" evidence="14">
    <location>
        <begin position="710"/>
        <end position="839"/>
    </location>
</feature>
<feature type="region of interest" description="Disordered" evidence="11">
    <location>
        <begin position="40"/>
        <end position="71"/>
    </location>
</feature>
<dbReference type="PROSITE" id="PS50125">
    <property type="entry name" value="GUANYLATE_CYCLASE_2"/>
    <property type="match status" value="1"/>
</dbReference>
<dbReference type="InterPro" id="IPR050401">
    <property type="entry name" value="Cyclic_nucleotide_synthase"/>
</dbReference>
<comment type="subcellular location">
    <subcellularLocation>
        <location evidence="1">Membrane</location>
    </subcellularLocation>
</comment>
<dbReference type="InterPro" id="IPR001610">
    <property type="entry name" value="PAC"/>
</dbReference>
<evidence type="ECO:0000256" key="1">
    <source>
        <dbReference type="ARBA" id="ARBA00004370"/>
    </source>
</evidence>
<feature type="domain" description="PAC" evidence="13">
    <location>
        <begin position="193"/>
        <end position="243"/>
    </location>
</feature>
<proteinExistence type="inferred from homology"/>
<dbReference type="SMART" id="SM00044">
    <property type="entry name" value="CYCc"/>
    <property type="match status" value="1"/>
</dbReference>
<feature type="domain" description="PAS" evidence="12">
    <location>
        <begin position="515"/>
        <end position="556"/>
    </location>
</feature>
<feature type="domain" description="PAS" evidence="12">
    <location>
        <begin position="116"/>
        <end position="162"/>
    </location>
</feature>
<evidence type="ECO:0000256" key="9">
    <source>
        <dbReference type="ARBA" id="ARBA00023239"/>
    </source>
</evidence>